<feature type="transmembrane region" description="Helical" evidence="1">
    <location>
        <begin position="131"/>
        <end position="161"/>
    </location>
</feature>
<feature type="transmembrane region" description="Helical" evidence="1">
    <location>
        <begin position="20"/>
        <end position="37"/>
    </location>
</feature>
<protein>
    <submittedName>
        <fullName evidence="2">Uncharacterized protein</fullName>
    </submittedName>
</protein>
<organism evidence="2 3">
    <name type="scientific">Nitzschia inconspicua</name>
    <dbReference type="NCBI Taxonomy" id="303405"/>
    <lineage>
        <taxon>Eukaryota</taxon>
        <taxon>Sar</taxon>
        <taxon>Stramenopiles</taxon>
        <taxon>Ochrophyta</taxon>
        <taxon>Bacillariophyta</taxon>
        <taxon>Bacillariophyceae</taxon>
        <taxon>Bacillariophycidae</taxon>
        <taxon>Bacillariales</taxon>
        <taxon>Bacillariaceae</taxon>
        <taxon>Nitzschia</taxon>
    </lineage>
</organism>
<dbReference type="AlphaFoldDB" id="A0A9K3PJD7"/>
<reference evidence="2" key="1">
    <citation type="journal article" date="2021" name="Sci. Rep.">
        <title>Diploid genomic architecture of Nitzschia inconspicua, an elite biomass production diatom.</title>
        <authorList>
            <person name="Oliver A."/>
            <person name="Podell S."/>
            <person name="Pinowska A."/>
            <person name="Traller J.C."/>
            <person name="Smith S.R."/>
            <person name="McClure R."/>
            <person name="Beliaev A."/>
            <person name="Bohutskyi P."/>
            <person name="Hill E.A."/>
            <person name="Rabines A."/>
            <person name="Zheng H."/>
            <person name="Allen L.Z."/>
            <person name="Kuo A."/>
            <person name="Grigoriev I.V."/>
            <person name="Allen A.E."/>
            <person name="Hazlebeck D."/>
            <person name="Allen E.E."/>
        </authorList>
    </citation>
    <scope>NUCLEOTIDE SEQUENCE</scope>
    <source>
        <strain evidence="2">Hildebrandi</strain>
    </source>
</reference>
<feature type="transmembrane region" description="Helical" evidence="1">
    <location>
        <begin position="57"/>
        <end position="74"/>
    </location>
</feature>
<keyword evidence="1" id="KW-1133">Transmembrane helix</keyword>
<reference evidence="2" key="2">
    <citation type="submission" date="2021-04" db="EMBL/GenBank/DDBJ databases">
        <authorList>
            <person name="Podell S."/>
        </authorList>
    </citation>
    <scope>NUCLEOTIDE SEQUENCE</scope>
    <source>
        <strain evidence="2">Hildebrandi</strain>
    </source>
</reference>
<evidence type="ECO:0000313" key="3">
    <source>
        <dbReference type="Proteomes" id="UP000693970"/>
    </source>
</evidence>
<keyword evidence="1" id="KW-0812">Transmembrane</keyword>
<proteinExistence type="predicted"/>
<dbReference type="Proteomes" id="UP000693970">
    <property type="component" value="Unassembled WGS sequence"/>
</dbReference>
<keyword evidence="3" id="KW-1185">Reference proteome</keyword>
<keyword evidence="1" id="KW-0472">Membrane</keyword>
<comment type="caution">
    <text evidence="2">The sequence shown here is derived from an EMBL/GenBank/DDBJ whole genome shotgun (WGS) entry which is preliminary data.</text>
</comment>
<sequence length="177" mass="19763">MPSFFSLSTREDHIRYCRKWSMISGMAIMLGLCLLGLPPVGDLSKNFQAHLGAHHQWAHGGEMLVAAAFCYPYVQFERVAWYKVLFVSMFLAMFCNGAGYFVAGMSGHWWIGSDTQGTPRGMPEVPEREFTHWSAVSLALVPALTVMGCFLAFPLFVYGLLQNVEGANLLEKKDKTT</sequence>
<gene>
    <name evidence="2" type="ORF">IV203_011538</name>
</gene>
<accession>A0A9K3PJD7</accession>
<name>A0A9K3PJD7_9STRA</name>
<dbReference type="EMBL" id="JAGRRH010000019">
    <property type="protein sequence ID" value="KAG7348941.1"/>
    <property type="molecule type" value="Genomic_DNA"/>
</dbReference>
<evidence type="ECO:0000313" key="2">
    <source>
        <dbReference type="EMBL" id="KAG7348941.1"/>
    </source>
</evidence>
<feature type="transmembrane region" description="Helical" evidence="1">
    <location>
        <begin position="86"/>
        <end position="111"/>
    </location>
</feature>
<evidence type="ECO:0000256" key="1">
    <source>
        <dbReference type="SAM" id="Phobius"/>
    </source>
</evidence>